<evidence type="ECO:0000256" key="1">
    <source>
        <dbReference type="SAM" id="MobiDB-lite"/>
    </source>
</evidence>
<dbReference type="Proteomes" id="UP000028058">
    <property type="component" value="Unassembled WGS sequence"/>
</dbReference>
<name>A0A3M8F614_9ACTN</name>
<protein>
    <submittedName>
        <fullName evidence="2">Uncharacterized protein</fullName>
    </submittedName>
</protein>
<evidence type="ECO:0000313" key="2">
    <source>
        <dbReference type="EMBL" id="RKM91950.1"/>
    </source>
</evidence>
<sequence length="375" mass="40189">MIGAFATWRNEPITFAQTDTSGTTVQAANYLTMMPNREGGLFSNYVQIGLFAEKTGATTSTYGPQWSELGENGGVTRAITQGAGGNAPDRTNHTYMLLRQSGGDQWDVLYDFNNVGTTTGQLPVPRGSANRLDIGLEVMGPQHLSIPRIDSRVQYMAENKTWYRAATEDVAQITSLPKCNDGGTAPYCFTAQLAGGTSFEQWSTSKPGATQLRTSPPTDTAPKNRSFTDAVPKVLNGVNQAALHRCLAEAPDTCLSTVPGLARCVRTVQLCNAAAASTASRPASSQRSSMVAAEDIRQRAAVSFGVPVHRVQVNSDPGRSSTDVHSEAGPVWTVESSAATHGLERRDRTFDGFRATYSASTGRLLHACWGQMCAR</sequence>
<organism evidence="2 3">
    <name type="scientific">Streptomyces xinghaiensis</name>
    <dbReference type="NCBI Taxonomy" id="1038928"/>
    <lineage>
        <taxon>Bacteria</taxon>
        <taxon>Bacillati</taxon>
        <taxon>Actinomycetota</taxon>
        <taxon>Actinomycetes</taxon>
        <taxon>Kitasatosporales</taxon>
        <taxon>Streptomycetaceae</taxon>
        <taxon>Streptomyces</taxon>
    </lineage>
</organism>
<reference evidence="2 3" key="1">
    <citation type="journal article" date="2014" name="Genome Announc.">
        <title>Draft Genome Sequence of Streptomyces fradiae ATCC 19609, a Strain Highly Sensitive to Antibiotics.</title>
        <authorList>
            <person name="Bekker O.B."/>
            <person name="Klimina K.M."/>
            <person name="Vatlin A.A."/>
            <person name="Zakharevich N.V."/>
            <person name="Kasianov A.S."/>
            <person name="Danilenko V.N."/>
        </authorList>
    </citation>
    <scope>NUCLEOTIDE SEQUENCE [LARGE SCALE GENOMIC DNA]</scope>
    <source>
        <strain evidence="2 3">ATCC 19609</strain>
    </source>
</reference>
<evidence type="ECO:0000313" key="3">
    <source>
        <dbReference type="Proteomes" id="UP000028058"/>
    </source>
</evidence>
<keyword evidence="3" id="KW-1185">Reference proteome</keyword>
<dbReference type="EMBL" id="JNAD02000015">
    <property type="protein sequence ID" value="RKM91950.1"/>
    <property type="molecule type" value="Genomic_DNA"/>
</dbReference>
<comment type="caution">
    <text evidence="2">The sequence shown here is derived from an EMBL/GenBank/DDBJ whole genome shotgun (WGS) entry which is preliminary data.</text>
</comment>
<accession>A0A3M8F614</accession>
<proteinExistence type="predicted"/>
<feature type="region of interest" description="Disordered" evidence="1">
    <location>
        <begin position="202"/>
        <end position="226"/>
    </location>
</feature>
<gene>
    <name evidence="2" type="ORF">SFRA_026230</name>
</gene>
<dbReference type="AlphaFoldDB" id="A0A3M8F614"/>